<evidence type="ECO:0000256" key="1">
    <source>
        <dbReference type="ARBA" id="ARBA00022448"/>
    </source>
</evidence>
<dbReference type="AlphaFoldDB" id="A0A5B9W8M5"/>
<gene>
    <name evidence="5" type="primary">tauB</name>
    <name evidence="5" type="ORF">OJF2_53120</name>
</gene>
<dbReference type="PROSITE" id="PS00211">
    <property type="entry name" value="ABC_TRANSPORTER_1"/>
    <property type="match status" value="1"/>
</dbReference>
<protein>
    <submittedName>
        <fullName evidence="5">Taurine import ATP-binding protein TauB</fullName>
    </submittedName>
</protein>
<dbReference type="Pfam" id="PF00005">
    <property type="entry name" value="ABC_tran"/>
    <property type="match status" value="1"/>
</dbReference>
<keyword evidence="6" id="KW-1185">Reference proteome</keyword>
<dbReference type="InterPro" id="IPR050166">
    <property type="entry name" value="ABC_transporter_ATP-bind"/>
</dbReference>
<evidence type="ECO:0000256" key="3">
    <source>
        <dbReference type="ARBA" id="ARBA00022840"/>
    </source>
</evidence>
<dbReference type="Proteomes" id="UP000324233">
    <property type="component" value="Chromosome"/>
</dbReference>
<name>A0A5B9W8M5_9BACT</name>
<dbReference type="PANTHER" id="PTHR42788">
    <property type="entry name" value="TAURINE IMPORT ATP-BINDING PROTEIN-RELATED"/>
    <property type="match status" value="1"/>
</dbReference>
<keyword evidence="2" id="KW-0547">Nucleotide-binding</keyword>
<dbReference type="CDD" id="cd03293">
    <property type="entry name" value="ABC_NrtD_SsuB_transporters"/>
    <property type="match status" value="1"/>
</dbReference>
<dbReference type="OrthoDB" id="2151853at2"/>
<dbReference type="PROSITE" id="PS50893">
    <property type="entry name" value="ABC_TRANSPORTER_2"/>
    <property type="match status" value="1"/>
</dbReference>
<evidence type="ECO:0000256" key="2">
    <source>
        <dbReference type="ARBA" id="ARBA00022741"/>
    </source>
</evidence>
<evidence type="ECO:0000313" key="6">
    <source>
        <dbReference type="Proteomes" id="UP000324233"/>
    </source>
</evidence>
<dbReference type="GO" id="GO:0005524">
    <property type="term" value="F:ATP binding"/>
    <property type="evidence" value="ECO:0007669"/>
    <property type="project" value="UniProtKB-KW"/>
</dbReference>
<dbReference type="EMBL" id="CP042997">
    <property type="protein sequence ID" value="QEH36727.1"/>
    <property type="molecule type" value="Genomic_DNA"/>
</dbReference>
<dbReference type="SMART" id="SM00382">
    <property type="entry name" value="AAA"/>
    <property type="match status" value="1"/>
</dbReference>
<dbReference type="InterPro" id="IPR017871">
    <property type="entry name" value="ABC_transporter-like_CS"/>
</dbReference>
<dbReference type="InterPro" id="IPR003593">
    <property type="entry name" value="AAA+_ATPase"/>
</dbReference>
<dbReference type="KEGG" id="agv:OJF2_53120"/>
<dbReference type="GO" id="GO:0016887">
    <property type="term" value="F:ATP hydrolysis activity"/>
    <property type="evidence" value="ECO:0007669"/>
    <property type="project" value="InterPro"/>
</dbReference>
<proteinExistence type="predicted"/>
<dbReference type="Gene3D" id="3.40.50.300">
    <property type="entry name" value="P-loop containing nucleotide triphosphate hydrolases"/>
    <property type="match status" value="1"/>
</dbReference>
<reference evidence="5 6" key="1">
    <citation type="submission" date="2019-08" db="EMBL/GenBank/DDBJ databases">
        <title>Deep-cultivation of Planctomycetes and their phenomic and genomic characterization uncovers novel biology.</title>
        <authorList>
            <person name="Wiegand S."/>
            <person name="Jogler M."/>
            <person name="Boedeker C."/>
            <person name="Pinto D."/>
            <person name="Vollmers J."/>
            <person name="Rivas-Marin E."/>
            <person name="Kohn T."/>
            <person name="Peeters S.H."/>
            <person name="Heuer A."/>
            <person name="Rast P."/>
            <person name="Oberbeckmann S."/>
            <person name="Bunk B."/>
            <person name="Jeske O."/>
            <person name="Meyerdierks A."/>
            <person name="Storesund J.E."/>
            <person name="Kallscheuer N."/>
            <person name="Luecker S."/>
            <person name="Lage O.M."/>
            <person name="Pohl T."/>
            <person name="Merkel B.J."/>
            <person name="Hornburger P."/>
            <person name="Mueller R.-W."/>
            <person name="Bruemmer F."/>
            <person name="Labrenz M."/>
            <person name="Spormann A.M."/>
            <person name="Op den Camp H."/>
            <person name="Overmann J."/>
            <person name="Amann R."/>
            <person name="Jetten M.S.M."/>
            <person name="Mascher T."/>
            <person name="Medema M.H."/>
            <person name="Devos D.P."/>
            <person name="Kaster A.-K."/>
            <person name="Ovreas L."/>
            <person name="Rohde M."/>
            <person name="Galperin M.Y."/>
            <person name="Jogler C."/>
        </authorList>
    </citation>
    <scope>NUCLEOTIDE SEQUENCE [LARGE SCALE GENOMIC DNA]</scope>
    <source>
        <strain evidence="5 6">OJF2</strain>
    </source>
</reference>
<feature type="domain" description="ABC transporter" evidence="4">
    <location>
        <begin position="43"/>
        <end position="284"/>
    </location>
</feature>
<evidence type="ECO:0000313" key="5">
    <source>
        <dbReference type="EMBL" id="QEH36727.1"/>
    </source>
</evidence>
<keyword evidence="3 5" id="KW-0067">ATP-binding</keyword>
<dbReference type="SUPFAM" id="SSF52540">
    <property type="entry name" value="P-loop containing nucleoside triphosphate hydrolases"/>
    <property type="match status" value="1"/>
</dbReference>
<evidence type="ECO:0000259" key="4">
    <source>
        <dbReference type="PROSITE" id="PS50893"/>
    </source>
</evidence>
<dbReference type="InterPro" id="IPR027417">
    <property type="entry name" value="P-loop_NTPase"/>
</dbReference>
<keyword evidence="1" id="KW-0813">Transport</keyword>
<organism evidence="5 6">
    <name type="scientific">Aquisphaera giovannonii</name>
    <dbReference type="NCBI Taxonomy" id="406548"/>
    <lineage>
        <taxon>Bacteria</taxon>
        <taxon>Pseudomonadati</taxon>
        <taxon>Planctomycetota</taxon>
        <taxon>Planctomycetia</taxon>
        <taxon>Isosphaerales</taxon>
        <taxon>Isosphaeraceae</taxon>
        <taxon>Aquisphaera</taxon>
    </lineage>
</organism>
<accession>A0A5B9W8M5</accession>
<dbReference type="RefSeq" id="WP_148596384.1">
    <property type="nucleotide sequence ID" value="NZ_CP042997.1"/>
</dbReference>
<dbReference type="InterPro" id="IPR003439">
    <property type="entry name" value="ABC_transporter-like_ATP-bd"/>
</dbReference>
<dbReference type="PANTHER" id="PTHR42788:SF13">
    <property type="entry name" value="ALIPHATIC SULFONATES IMPORT ATP-BINDING PROTEIN SSUB"/>
    <property type="match status" value="1"/>
</dbReference>
<sequence length="308" mass="34411">MNPTEAEAATASKANANANHDVGVGRVLGHVGRPDEVSLPHVVEFRSVTKTYNPGGGNEFTAIRDVTFVVQDLVDKGEFVGILGPSGSGKSTILRLIAGLRPQFPPTSGEVLVFGRPVERPGPDRGMVFQDYTSFDHRNVLDNVAFGLECRGVPRKVRYEVAREWIANVGLSVAKDQYKYPHELSGGMRQRVAIAQTLILRPRIILMDEPFGALDPMTRMNMQDLLIDLWRRTQATVFFVTHSIEEAVFLSDRIYVVSNSPGTILRELTIEPSDRPSKEMQRQPRFQDTVYYLRDLISQLEESQRAGT</sequence>